<protein>
    <recommendedName>
        <fullName evidence="2">DUF6534 domain-containing protein</fullName>
    </recommendedName>
</protein>
<feature type="transmembrane region" description="Helical" evidence="1">
    <location>
        <begin position="84"/>
        <end position="106"/>
    </location>
</feature>
<feature type="transmembrane region" description="Helical" evidence="1">
    <location>
        <begin position="118"/>
        <end position="137"/>
    </location>
</feature>
<feature type="transmembrane region" description="Helical" evidence="1">
    <location>
        <begin position="153"/>
        <end position="174"/>
    </location>
</feature>
<dbReference type="PANTHER" id="PTHR40465">
    <property type="entry name" value="CHROMOSOME 1, WHOLE GENOME SHOTGUN SEQUENCE"/>
    <property type="match status" value="1"/>
</dbReference>
<keyword evidence="1" id="KW-0812">Transmembrane</keyword>
<keyword evidence="4" id="KW-1185">Reference proteome</keyword>
<feature type="transmembrane region" description="Helical" evidence="1">
    <location>
        <begin position="41"/>
        <end position="64"/>
    </location>
</feature>
<sequence>MALATLDTAFIVEYGLSAFTVLAVQFYYLHNAWQLMSKRWIQIPLTVATVILAVTSCACSLTNVFMANADRHLPGIFQVTEIPIAMQTVSASIADVFLTATLTLALRKGRTGFRHTEALIHTLSVFVINRGILTTILQSTQFLTYICLPATDLAWALVHFPGCKIYVNSLFAILNARRHWRENIVNAAETGLSVQDIPLDTVERMGQKSSWFRSRESKRSSTSGPKAVIQFTTEVVRDDGGQPADSRAKSQPFS</sequence>
<dbReference type="PANTHER" id="PTHR40465:SF1">
    <property type="entry name" value="DUF6534 DOMAIN-CONTAINING PROTEIN"/>
    <property type="match status" value="1"/>
</dbReference>
<evidence type="ECO:0000313" key="3">
    <source>
        <dbReference type="EMBL" id="OSX57083.1"/>
    </source>
</evidence>
<evidence type="ECO:0000313" key="4">
    <source>
        <dbReference type="Proteomes" id="UP000194127"/>
    </source>
</evidence>
<gene>
    <name evidence="3" type="ORF">POSPLADRAFT_1076342</name>
</gene>
<dbReference type="AlphaFoldDB" id="A0A1X6MLZ1"/>
<name>A0A1X6MLZ1_9APHY</name>
<dbReference type="Proteomes" id="UP000194127">
    <property type="component" value="Unassembled WGS sequence"/>
</dbReference>
<dbReference type="RefSeq" id="XP_024333877.1">
    <property type="nucleotide sequence ID" value="XM_024482909.1"/>
</dbReference>
<evidence type="ECO:0000256" key="1">
    <source>
        <dbReference type="SAM" id="Phobius"/>
    </source>
</evidence>
<accession>A0A1X6MLZ1</accession>
<evidence type="ECO:0000259" key="2">
    <source>
        <dbReference type="Pfam" id="PF20152"/>
    </source>
</evidence>
<dbReference type="OrthoDB" id="3063206at2759"/>
<feature type="transmembrane region" description="Helical" evidence="1">
    <location>
        <begin position="6"/>
        <end position="29"/>
    </location>
</feature>
<dbReference type="EMBL" id="KZ110609">
    <property type="protein sequence ID" value="OSX57083.1"/>
    <property type="molecule type" value="Genomic_DNA"/>
</dbReference>
<dbReference type="Pfam" id="PF20152">
    <property type="entry name" value="DUF6534"/>
    <property type="match status" value="1"/>
</dbReference>
<proteinExistence type="predicted"/>
<dbReference type="STRING" id="670580.A0A1X6MLZ1"/>
<reference evidence="3 4" key="1">
    <citation type="submission" date="2017-04" db="EMBL/GenBank/DDBJ databases">
        <title>Genome Sequence of the Model Brown-Rot Fungus Postia placenta SB12.</title>
        <authorList>
            <consortium name="DOE Joint Genome Institute"/>
            <person name="Gaskell J."/>
            <person name="Kersten P."/>
            <person name="Larrondo L.F."/>
            <person name="Canessa P."/>
            <person name="Martinez D."/>
            <person name="Hibbett D."/>
            <person name="Schmoll M."/>
            <person name="Kubicek C.P."/>
            <person name="Martinez A.T."/>
            <person name="Yadav J."/>
            <person name="Master E."/>
            <person name="Magnuson J.K."/>
            <person name="James T."/>
            <person name="Yaver D."/>
            <person name="Berka R."/>
            <person name="Labutti K."/>
            <person name="Lipzen A."/>
            <person name="Aerts A."/>
            <person name="Barry K."/>
            <person name="Henrissat B."/>
            <person name="Blanchette R."/>
            <person name="Grigoriev I."/>
            <person name="Cullen D."/>
        </authorList>
    </citation>
    <scope>NUCLEOTIDE SEQUENCE [LARGE SCALE GENOMIC DNA]</scope>
    <source>
        <strain evidence="3 4">MAD-698-R-SB12</strain>
    </source>
</reference>
<dbReference type="InterPro" id="IPR045339">
    <property type="entry name" value="DUF6534"/>
</dbReference>
<keyword evidence="1" id="KW-1133">Transmembrane helix</keyword>
<feature type="domain" description="DUF6534" evidence="2">
    <location>
        <begin position="92"/>
        <end position="179"/>
    </location>
</feature>
<organism evidence="3 4">
    <name type="scientific">Postia placenta MAD-698-R-SB12</name>
    <dbReference type="NCBI Taxonomy" id="670580"/>
    <lineage>
        <taxon>Eukaryota</taxon>
        <taxon>Fungi</taxon>
        <taxon>Dikarya</taxon>
        <taxon>Basidiomycota</taxon>
        <taxon>Agaricomycotina</taxon>
        <taxon>Agaricomycetes</taxon>
        <taxon>Polyporales</taxon>
        <taxon>Adustoporiaceae</taxon>
        <taxon>Rhodonia</taxon>
    </lineage>
</organism>
<keyword evidence="1" id="KW-0472">Membrane</keyword>
<dbReference type="GeneID" id="36327858"/>